<feature type="compositionally biased region" description="Low complexity" evidence="18">
    <location>
        <begin position="842"/>
        <end position="862"/>
    </location>
</feature>
<keyword evidence="10" id="KW-0832">Ubl conjugation</keyword>
<evidence type="ECO:0000256" key="14">
    <source>
        <dbReference type="ARBA" id="ARBA00047899"/>
    </source>
</evidence>
<feature type="compositionally biased region" description="Polar residues" evidence="18">
    <location>
        <begin position="943"/>
        <end position="962"/>
    </location>
</feature>
<evidence type="ECO:0000256" key="11">
    <source>
        <dbReference type="ARBA" id="ARBA00023015"/>
    </source>
</evidence>
<evidence type="ECO:0000256" key="5">
    <source>
        <dbReference type="ARBA" id="ARBA00022553"/>
    </source>
</evidence>
<feature type="region of interest" description="Disordered" evidence="18">
    <location>
        <begin position="943"/>
        <end position="994"/>
    </location>
</feature>
<evidence type="ECO:0000256" key="2">
    <source>
        <dbReference type="ARBA" id="ARBA00012513"/>
    </source>
</evidence>
<evidence type="ECO:0000256" key="10">
    <source>
        <dbReference type="ARBA" id="ARBA00022843"/>
    </source>
</evidence>
<sequence length="1141" mass="125315">MASQVTVCPPHVYQTQTSAFCRAKKINPSSCVYHEKIPRTYVVGVNLGVAASSPYKRVASEGAERIERNGGLNSFDGTQRCGFKCKGEELENGKSIMQIVEEHSTLPAMLQTNVGSTTTVGVAPPVQNATGTGAVSGTGDGEYQLVQHEVLCSMKHTYEVLEFLGRGTFGQVVKCWKRGTNEIVAVKILKNHPSYARQGQIEVSILARLSGENAEDHNLVRAFECFQHRHHTCLVFEMLEQNLYDFLKQNKFSPLPLKVIRPVLQQVATALKKLKSLGLIHADLKPENIMLVDPVRQPFRVKVIDFGSASHVSKAVCSTYLQSRYYRAPEIILGLPFCEAIDMWSLGCVIAELFLGWPLYPGALEYDQIRYISQTQGFPGEQLLNVGTKTARFFCKESDSPYATWRLKTTEEHEKETGLKSKEARKYIFSCLDDIGHVNLMLSMEGCDQLAEKADRREFVHLLKMMLMIDADQRIVPSDALTHPFVTMQHLMDFPHCNHVQSCFHIMDVCHSRTSMYDTLNRNKAPPLMKPVTLPSAPNITVAFNKMPSVHSQTLAPSAPPVVHPGIPIQTGSAQFGCNESFQQALILCPPALQGIPSNPNQPAGYSVRMESTLSLVTQAPHCPFLTFQQPWSNRAPQILVPAWQQVPPPATSLASDTVVGPQRRGDWGKVRPHSSHYGSVMPQPIVPNQMAVSAHQPINIGIAHVVWPQPASNKRNKPSQNRSMNVSHYTDTQPSVCPSPKMADRLASAEPQPSSTDREVQAQVKPEQVEEESCCKAAVANQQRESVIIRESPSPAVSVISISSGTDEEEQAQRCSLNKCKGSPECEACTGSLNVERVCSLSSPDSSLSTSSSASAQSSPSPCKRPSSISEDDGHESGCETVDGSPPSDSSLGPHDSPFPERRFLTNQNQNQKPQARRGHPNTVLNKPAVRTVVVPPMRLLNNNHHPNNEQLTIGTESSCQPRGRYGPGRLSHLSTPTLPRQQKLSSSFQPQPPGFGQVQHYGSFHKEWNGNYRQPCRPQAFIPPTVHGPTFPLPHGSPTHSAGHLPPPALLSYPPSVPVAHLLPSPCPPPAPRPILQPAYSLVHHQGISVGINHRLLPSPTLLPQGQFKALFPPHSYVASPVYAGFPLSPSKLSQYPYI</sequence>
<dbReference type="GO" id="GO:0004674">
    <property type="term" value="F:protein serine/threonine kinase activity"/>
    <property type="evidence" value="ECO:0007669"/>
    <property type="project" value="UniProtKB-KW"/>
</dbReference>
<keyword evidence="8" id="KW-0418">Kinase</keyword>
<comment type="subcellular location">
    <subcellularLocation>
        <location evidence="1">Nucleus</location>
    </subcellularLocation>
</comment>
<name>A0A671M321_9TELE</name>
<accession>A0A671M321</accession>
<dbReference type="GO" id="GO:0004713">
    <property type="term" value="F:protein tyrosine kinase activity"/>
    <property type="evidence" value="ECO:0007669"/>
    <property type="project" value="TreeGrafter"/>
</dbReference>
<evidence type="ECO:0000256" key="4">
    <source>
        <dbReference type="ARBA" id="ARBA00022527"/>
    </source>
</evidence>
<keyword evidence="9 17" id="KW-0067">ATP-binding</keyword>
<reference evidence="20" key="2">
    <citation type="submission" date="2025-09" db="UniProtKB">
        <authorList>
            <consortium name="Ensembl"/>
        </authorList>
    </citation>
    <scope>IDENTIFICATION</scope>
</reference>
<evidence type="ECO:0000256" key="6">
    <source>
        <dbReference type="ARBA" id="ARBA00022679"/>
    </source>
</evidence>
<dbReference type="SUPFAM" id="SSF56112">
    <property type="entry name" value="Protein kinase-like (PK-like)"/>
    <property type="match status" value="1"/>
</dbReference>
<dbReference type="EC" id="2.7.11.1" evidence="2"/>
<evidence type="ECO:0000259" key="19">
    <source>
        <dbReference type="PROSITE" id="PS50011"/>
    </source>
</evidence>
<dbReference type="Pfam" id="PF00069">
    <property type="entry name" value="Pkinase"/>
    <property type="match status" value="1"/>
</dbReference>
<keyword evidence="21" id="KW-1185">Reference proteome</keyword>
<dbReference type="Ensembl" id="ENSSANT00000029115.1">
    <property type="protein sequence ID" value="ENSSANP00000027360.1"/>
    <property type="gene ID" value="ENSSANG00000014002.1"/>
</dbReference>
<dbReference type="FunFam" id="1.10.510.10:FF:000029">
    <property type="entry name" value="Homeodomain-interacting protein kinase 2 isoform 1"/>
    <property type="match status" value="1"/>
</dbReference>
<dbReference type="InterPro" id="IPR000719">
    <property type="entry name" value="Prot_kinase_dom"/>
</dbReference>
<proteinExistence type="inferred from homology"/>
<dbReference type="SMART" id="SM00220">
    <property type="entry name" value="S_TKc"/>
    <property type="match status" value="1"/>
</dbReference>
<dbReference type="GO" id="GO:0005524">
    <property type="term" value="F:ATP binding"/>
    <property type="evidence" value="ECO:0007669"/>
    <property type="project" value="UniProtKB-UniRule"/>
</dbReference>
<dbReference type="PANTHER" id="PTHR24058:SF45">
    <property type="entry name" value="HOMEODOMAIN-INTERACTING PROTEIN KINASE 3"/>
    <property type="match status" value="1"/>
</dbReference>
<dbReference type="Gene3D" id="1.10.510.10">
    <property type="entry name" value="Transferase(Phosphotransferase) domain 1"/>
    <property type="match status" value="1"/>
</dbReference>
<organism evidence="20 21">
    <name type="scientific">Sinocyclocheilus anshuiensis</name>
    <dbReference type="NCBI Taxonomy" id="1608454"/>
    <lineage>
        <taxon>Eukaryota</taxon>
        <taxon>Metazoa</taxon>
        <taxon>Chordata</taxon>
        <taxon>Craniata</taxon>
        <taxon>Vertebrata</taxon>
        <taxon>Euteleostomi</taxon>
        <taxon>Actinopterygii</taxon>
        <taxon>Neopterygii</taxon>
        <taxon>Teleostei</taxon>
        <taxon>Ostariophysi</taxon>
        <taxon>Cypriniformes</taxon>
        <taxon>Cyprinidae</taxon>
        <taxon>Cyprininae</taxon>
        <taxon>Sinocyclocheilus</taxon>
    </lineage>
</organism>
<dbReference type="InterPro" id="IPR017441">
    <property type="entry name" value="Protein_kinase_ATP_BS"/>
</dbReference>
<dbReference type="PROSITE" id="PS00107">
    <property type="entry name" value="PROTEIN_KINASE_ATP"/>
    <property type="match status" value="1"/>
</dbReference>
<feature type="region of interest" description="Disordered" evidence="18">
    <location>
        <begin position="842"/>
        <end position="929"/>
    </location>
</feature>
<feature type="domain" description="Protein kinase" evidence="19">
    <location>
        <begin position="158"/>
        <end position="486"/>
    </location>
</feature>
<keyword evidence="4" id="KW-0723">Serine/threonine-protein kinase</keyword>
<keyword evidence="3" id="KW-1017">Isopeptide bond</keyword>
<evidence type="ECO:0000313" key="20">
    <source>
        <dbReference type="Ensembl" id="ENSSANP00000027360.1"/>
    </source>
</evidence>
<evidence type="ECO:0000256" key="12">
    <source>
        <dbReference type="ARBA" id="ARBA00023163"/>
    </source>
</evidence>
<evidence type="ECO:0000256" key="3">
    <source>
        <dbReference type="ARBA" id="ARBA00022499"/>
    </source>
</evidence>
<keyword evidence="12" id="KW-0804">Transcription</keyword>
<dbReference type="Proteomes" id="UP000472260">
    <property type="component" value="Unassembled WGS sequence"/>
</dbReference>
<dbReference type="PROSITE" id="PS00108">
    <property type="entry name" value="PROTEIN_KINASE_ST"/>
    <property type="match status" value="1"/>
</dbReference>
<keyword evidence="5" id="KW-0597">Phosphoprotein</keyword>
<dbReference type="InterPro" id="IPR011009">
    <property type="entry name" value="Kinase-like_dom_sf"/>
</dbReference>
<evidence type="ECO:0000256" key="9">
    <source>
        <dbReference type="ARBA" id="ARBA00022840"/>
    </source>
</evidence>
<feature type="compositionally biased region" description="Low complexity" evidence="18">
    <location>
        <begin position="884"/>
        <end position="897"/>
    </location>
</feature>
<protein>
    <recommendedName>
        <fullName evidence="2">non-specific serine/threonine protein kinase</fullName>
        <ecNumber evidence="2">2.7.11.1</ecNumber>
    </recommendedName>
</protein>
<evidence type="ECO:0000313" key="21">
    <source>
        <dbReference type="Proteomes" id="UP000472260"/>
    </source>
</evidence>
<feature type="binding site" evidence="17">
    <location>
        <position position="187"/>
    </location>
    <ligand>
        <name>ATP</name>
        <dbReference type="ChEBI" id="CHEBI:30616"/>
    </ligand>
</feature>
<evidence type="ECO:0000256" key="17">
    <source>
        <dbReference type="PROSITE-ProRule" id="PRU10141"/>
    </source>
</evidence>
<dbReference type="GO" id="GO:0016605">
    <property type="term" value="C:PML body"/>
    <property type="evidence" value="ECO:0007669"/>
    <property type="project" value="TreeGrafter"/>
</dbReference>
<feature type="compositionally biased region" description="Polar residues" evidence="18">
    <location>
        <begin position="712"/>
        <end position="737"/>
    </location>
</feature>
<evidence type="ECO:0000256" key="15">
    <source>
        <dbReference type="ARBA" id="ARBA00048679"/>
    </source>
</evidence>
<evidence type="ECO:0000256" key="1">
    <source>
        <dbReference type="ARBA" id="ARBA00004123"/>
    </source>
</evidence>
<reference evidence="20" key="1">
    <citation type="submission" date="2025-08" db="UniProtKB">
        <authorList>
            <consortium name="Ensembl"/>
        </authorList>
    </citation>
    <scope>IDENTIFICATION</scope>
</reference>
<evidence type="ECO:0000256" key="16">
    <source>
        <dbReference type="ARBA" id="ARBA00061380"/>
    </source>
</evidence>
<dbReference type="Gene3D" id="3.30.200.20">
    <property type="entry name" value="Phosphorylase Kinase, domain 1"/>
    <property type="match status" value="1"/>
</dbReference>
<dbReference type="PROSITE" id="PS50011">
    <property type="entry name" value="PROTEIN_KINASE_DOM"/>
    <property type="match status" value="1"/>
</dbReference>
<evidence type="ECO:0000256" key="18">
    <source>
        <dbReference type="SAM" id="MobiDB-lite"/>
    </source>
</evidence>
<evidence type="ECO:0000256" key="8">
    <source>
        <dbReference type="ARBA" id="ARBA00022777"/>
    </source>
</evidence>
<dbReference type="PANTHER" id="PTHR24058">
    <property type="entry name" value="DUAL SPECIFICITY PROTEIN KINASE"/>
    <property type="match status" value="1"/>
</dbReference>
<dbReference type="FunFam" id="3.30.200.20:FF:000022">
    <property type="entry name" value="Homeodomain-interacting protein kinase 2 isoform 1"/>
    <property type="match status" value="1"/>
</dbReference>
<dbReference type="AlphaFoldDB" id="A0A671M321"/>
<evidence type="ECO:0000256" key="13">
    <source>
        <dbReference type="ARBA" id="ARBA00023242"/>
    </source>
</evidence>
<comment type="catalytic activity">
    <reaction evidence="14">
        <text>L-threonyl-[protein] + ATP = O-phospho-L-threonyl-[protein] + ADP + H(+)</text>
        <dbReference type="Rhea" id="RHEA:46608"/>
        <dbReference type="Rhea" id="RHEA-COMP:11060"/>
        <dbReference type="Rhea" id="RHEA-COMP:11605"/>
        <dbReference type="ChEBI" id="CHEBI:15378"/>
        <dbReference type="ChEBI" id="CHEBI:30013"/>
        <dbReference type="ChEBI" id="CHEBI:30616"/>
        <dbReference type="ChEBI" id="CHEBI:61977"/>
        <dbReference type="ChEBI" id="CHEBI:456216"/>
        <dbReference type="EC" id="2.7.11.1"/>
    </reaction>
</comment>
<comment type="catalytic activity">
    <reaction evidence="15">
        <text>L-seryl-[protein] + ATP = O-phospho-L-seryl-[protein] + ADP + H(+)</text>
        <dbReference type="Rhea" id="RHEA:17989"/>
        <dbReference type="Rhea" id="RHEA-COMP:9863"/>
        <dbReference type="Rhea" id="RHEA-COMP:11604"/>
        <dbReference type="ChEBI" id="CHEBI:15378"/>
        <dbReference type="ChEBI" id="CHEBI:29999"/>
        <dbReference type="ChEBI" id="CHEBI:30616"/>
        <dbReference type="ChEBI" id="CHEBI:83421"/>
        <dbReference type="ChEBI" id="CHEBI:456216"/>
        <dbReference type="EC" id="2.7.11.1"/>
    </reaction>
</comment>
<feature type="compositionally biased region" description="Polar residues" evidence="18">
    <location>
        <begin position="974"/>
        <end position="986"/>
    </location>
</feature>
<dbReference type="InterPro" id="IPR050494">
    <property type="entry name" value="Ser_Thr_dual-spec_kinase"/>
</dbReference>
<keyword evidence="11" id="KW-0805">Transcription regulation</keyword>
<comment type="similarity">
    <text evidence="16">Belongs to the protein kinase superfamily. CMGC Ser/Thr protein kinase family. HIPK subfamily.</text>
</comment>
<keyword evidence="13" id="KW-0539">Nucleus</keyword>
<feature type="region of interest" description="Disordered" evidence="18">
    <location>
        <begin position="712"/>
        <end position="765"/>
    </location>
</feature>
<gene>
    <name evidence="20" type="primary">hipk3a</name>
</gene>
<evidence type="ECO:0000256" key="7">
    <source>
        <dbReference type="ARBA" id="ARBA00022741"/>
    </source>
</evidence>
<feature type="compositionally biased region" description="Polar residues" evidence="18">
    <location>
        <begin position="906"/>
        <end position="915"/>
    </location>
</feature>
<dbReference type="InterPro" id="IPR008271">
    <property type="entry name" value="Ser/Thr_kinase_AS"/>
</dbReference>
<keyword evidence="7 17" id="KW-0547">Nucleotide-binding</keyword>
<dbReference type="GO" id="GO:0005737">
    <property type="term" value="C:cytoplasm"/>
    <property type="evidence" value="ECO:0007669"/>
    <property type="project" value="UniProtKB-ARBA"/>
</dbReference>
<keyword evidence="6" id="KW-0808">Transferase</keyword>